<gene>
    <name evidence="7" type="ORF">ACFO8L_06590</name>
</gene>
<dbReference type="InterPro" id="IPR019952">
    <property type="entry name" value="F420_OxRdatse_Rv1855c_pred"/>
</dbReference>
<dbReference type="EMBL" id="JBHSFN010000003">
    <property type="protein sequence ID" value="MFC4585729.1"/>
    <property type="molecule type" value="Genomic_DNA"/>
</dbReference>
<feature type="region of interest" description="Disordered" evidence="5">
    <location>
        <begin position="310"/>
        <end position="340"/>
    </location>
</feature>
<protein>
    <submittedName>
        <fullName evidence="7">TIGR03560 family F420-dependent LLM class oxidoreductase</fullName>
    </submittedName>
</protein>
<keyword evidence="8" id="KW-1185">Reference proteome</keyword>
<reference evidence="8" key="1">
    <citation type="journal article" date="2019" name="Int. J. Syst. Evol. Microbiol.">
        <title>The Global Catalogue of Microorganisms (GCM) 10K type strain sequencing project: providing services to taxonomists for standard genome sequencing and annotation.</title>
        <authorList>
            <consortium name="The Broad Institute Genomics Platform"/>
            <consortium name="The Broad Institute Genome Sequencing Center for Infectious Disease"/>
            <person name="Wu L."/>
            <person name="Ma J."/>
        </authorList>
    </citation>
    <scope>NUCLEOTIDE SEQUENCE [LARGE SCALE GENOMIC DNA]</scope>
    <source>
        <strain evidence="8">CCUG 49560</strain>
    </source>
</reference>
<proteinExistence type="predicted"/>
<organism evidence="7 8">
    <name type="scientific">Sphaerisporangium corydalis</name>
    <dbReference type="NCBI Taxonomy" id="1441875"/>
    <lineage>
        <taxon>Bacteria</taxon>
        <taxon>Bacillati</taxon>
        <taxon>Actinomycetota</taxon>
        <taxon>Actinomycetes</taxon>
        <taxon>Streptosporangiales</taxon>
        <taxon>Streptosporangiaceae</taxon>
        <taxon>Sphaerisporangium</taxon>
    </lineage>
</organism>
<sequence>MIRFGLHSGQQYRTFDEALLLWRRAEELGYDWVSVFDHYRPPLGGPNGVCFDGPTLLSALAAHTSRVRCAILVSSVTWRHPAVAAAIAATLDHVSGGRLEFGLGAGGPDLGYQQYGIPFPEPRVRLEMLEEYCQVVRGLWSRERTTFHGRHYDLVDARLSPKPLQARLPLVIGGGGEKRTLRVVARHADVWNTLAGDPGEYRRKREVLARHCAEAGRDPGEIRGSITFRAVLAADEARVGLRRAERLAMLPAGSPDLAEYVTFGTPEECVRDLLPYVRLGARDLLLGVRPPVDWETVELFAERVVPALRAASAPTESSAPPTSTEPTAPPGPTAASASSA</sequence>
<dbReference type="Gene3D" id="3.20.20.30">
    <property type="entry name" value="Luciferase-like domain"/>
    <property type="match status" value="1"/>
</dbReference>
<dbReference type="Proteomes" id="UP001595891">
    <property type="component" value="Unassembled WGS sequence"/>
</dbReference>
<dbReference type="InterPro" id="IPR050172">
    <property type="entry name" value="SsuD_RutA_monooxygenase"/>
</dbReference>
<dbReference type="Pfam" id="PF00296">
    <property type="entry name" value="Bac_luciferase"/>
    <property type="match status" value="1"/>
</dbReference>
<dbReference type="PANTHER" id="PTHR42847:SF4">
    <property type="entry name" value="ALKANESULFONATE MONOOXYGENASE-RELATED"/>
    <property type="match status" value="1"/>
</dbReference>
<name>A0ABV9EBT9_9ACTN</name>
<keyword evidence="2" id="KW-0288">FMN</keyword>
<keyword evidence="4" id="KW-0503">Monooxygenase</keyword>
<dbReference type="PANTHER" id="PTHR42847">
    <property type="entry name" value="ALKANESULFONATE MONOOXYGENASE"/>
    <property type="match status" value="1"/>
</dbReference>
<keyword evidence="1" id="KW-0285">Flavoprotein</keyword>
<feature type="compositionally biased region" description="Low complexity" evidence="5">
    <location>
        <begin position="310"/>
        <end position="326"/>
    </location>
</feature>
<dbReference type="SUPFAM" id="SSF51679">
    <property type="entry name" value="Bacterial luciferase-like"/>
    <property type="match status" value="1"/>
</dbReference>
<evidence type="ECO:0000313" key="7">
    <source>
        <dbReference type="EMBL" id="MFC4585729.1"/>
    </source>
</evidence>
<accession>A0ABV9EBT9</accession>
<evidence type="ECO:0000313" key="8">
    <source>
        <dbReference type="Proteomes" id="UP001595891"/>
    </source>
</evidence>
<evidence type="ECO:0000256" key="5">
    <source>
        <dbReference type="SAM" id="MobiDB-lite"/>
    </source>
</evidence>
<dbReference type="RefSeq" id="WP_380706354.1">
    <property type="nucleotide sequence ID" value="NZ_JBHSFN010000003.1"/>
</dbReference>
<evidence type="ECO:0000256" key="3">
    <source>
        <dbReference type="ARBA" id="ARBA00023002"/>
    </source>
</evidence>
<keyword evidence="3" id="KW-0560">Oxidoreductase</keyword>
<evidence type="ECO:0000259" key="6">
    <source>
        <dbReference type="Pfam" id="PF00296"/>
    </source>
</evidence>
<dbReference type="InterPro" id="IPR036661">
    <property type="entry name" value="Luciferase-like_sf"/>
</dbReference>
<evidence type="ECO:0000256" key="4">
    <source>
        <dbReference type="ARBA" id="ARBA00023033"/>
    </source>
</evidence>
<evidence type="ECO:0000256" key="1">
    <source>
        <dbReference type="ARBA" id="ARBA00022630"/>
    </source>
</evidence>
<dbReference type="InterPro" id="IPR011251">
    <property type="entry name" value="Luciferase-like_dom"/>
</dbReference>
<evidence type="ECO:0000256" key="2">
    <source>
        <dbReference type="ARBA" id="ARBA00022643"/>
    </source>
</evidence>
<comment type="caution">
    <text evidence="7">The sequence shown here is derived from an EMBL/GenBank/DDBJ whole genome shotgun (WGS) entry which is preliminary data.</text>
</comment>
<dbReference type="NCBIfam" id="TIGR03560">
    <property type="entry name" value="F420_Rv1855c"/>
    <property type="match status" value="1"/>
</dbReference>
<feature type="domain" description="Luciferase-like" evidence="6">
    <location>
        <begin position="8"/>
        <end position="238"/>
    </location>
</feature>